<sequence length="101" mass="11669">MSLDREFSTDGKELTIFVEQKFDFSKVQDFRFAYTDSVDGIDSIVINLQKTEYMDSSALGMLLNMHRTLGEQVSSFKIEKCRPQVLKILLIACFDKKFQIS</sequence>
<dbReference type="GO" id="GO:0043856">
    <property type="term" value="F:anti-sigma factor antagonist activity"/>
    <property type="evidence" value="ECO:0007669"/>
    <property type="project" value="TreeGrafter"/>
</dbReference>
<dbReference type="AlphaFoldDB" id="A0A136A5X2"/>
<dbReference type="PANTHER" id="PTHR33495">
    <property type="entry name" value="ANTI-SIGMA FACTOR ANTAGONIST TM_1081-RELATED-RELATED"/>
    <property type="match status" value="1"/>
</dbReference>
<dbReference type="PANTHER" id="PTHR33495:SF15">
    <property type="entry name" value="STAS DOMAIN-CONTAINING PROTEIN"/>
    <property type="match status" value="1"/>
</dbReference>
<name>A0A136A5X2_9ALTE</name>
<dbReference type="PROSITE" id="PS50801">
    <property type="entry name" value="STAS"/>
    <property type="match status" value="1"/>
</dbReference>
<keyword evidence="3" id="KW-1185">Reference proteome</keyword>
<dbReference type="Proteomes" id="UP000070299">
    <property type="component" value="Unassembled WGS sequence"/>
</dbReference>
<reference evidence="3" key="1">
    <citation type="submission" date="2016-02" db="EMBL/GenBank/DDBJ databases">
        <authorList>
            <person name="Schultz-Johansen M."/>
            <person name="Glaring M.A."/>
            <person name="Bech P.K."/>
            <person name="Stougaard P."/>
        </authorList>
    </citation>
    <scope>NUCLEOTIDE SEQUENCE [LARGE SCALE GENOMIC DNA]</scope>
    <source>
        <strain evidence="3">S66</strain>
    </source>
</reference>
<accession>A0A136A5X2</accession>
<comment type="caution">
    <text evidence="2">The sequence shown here is derived from an EMBL/GenBank/DDBJ whole genome shotgun (WGS) entry which is preliminary data.</text>
</comment>
<evidence type="ECO:0000313" key="3">
    <source>
        <dbReference type="Proteomes" id="UP000070299"/>
    </source>
</evidence>
<dbReference type="STRING" id="1799789.AX660_04025"/>
<dbReference type="SUPFAM" id="SSF52091">
    <property type="entry name" value="SpoIIaa-like"/>
    <property type="match status" value="1"/>
</dbReference>
<proteinExistence type="predicted"/>
<organism evidence="2 3">
    <name type="scientific">Paraglaciecola hydrolytica</name>
    <dbReference type="NCBI Taxonomy" id="1799789"/>
    <lineage>
        <taxon>Bacteria</taxon>
        <taxon>Pseudomonadati</taxon>
        <taxon>Pseudomonadota</taxon>
        <taxon>Gammaproteobacteria</taxon>
        <taxon>Alteromonadales</taxon>
        <taxon>Alteromonadaceae</taxon>
        <taxon>Paraglaciecola</taxon>
    </lineage>
</organism>
<dbReference type="InterPro" id="IPR002645">
    <property type="entry name" value="STAS_dom"/>
</dbReference>
<evidence type="ECO:0000313" key="2">
    <source>
        <dbReference type="EMBL" id="KXI30616.1"/>
    </source>
</evidence>
<gene>
    <name evidence="2" type="ORF">AX660_04025</name>
</gene>
<dbReference type="EMBL" id="LSNE01000002">
    <property type="protein sequence ID" value="KXI30616.1"/>
    <property type="molecule type" value="Genomic_DNA"/>
</dbReference>
<dbReference type="Gene3D" id="3.30.750.24">
    <property type="entry name" value="STAS domain"/>
    <property type="match status" value="1"/>
</dbReference>
<feature type="domain" description="STAS" evidence="1">
    <location>
        <begin position="14"/>
        <end position="101"/>
    </location>
</feature>
<protein>
    <submittedName>
        <fullName evidence="2">Anti-anti-sigma factor</fullName>
    </submittedName>
</protein>
<dbReference type="Pfam" id="PF01740">
    <property type="entry name" value="STAS"/>
    <property type="match status" value="1"/>
</dbReference>
<dbReference type="RefSeq" id="WP_068371247.1">
    <property type="nucleotide sequence ID" value="NZ_LSNE01000002.1"/>
</dbReference>
<dbReference type="CDD" id="cd07043">
    <property type="entry name" value="STAS_anti-anti-sigma_factors"/>
    <property type="match status" value="1"/>
</dbReference>
<dbReference type="OrthoDB" id="278639at2"/>
<dbReference type="InterPro" id="IPR036513">
    <property type="entry name" value="STAS_dom_sf"/>
</dbReference>
<evidence type="ECO:0000259" key="1">
    <source>
        <dbReference type="PROSITE" id="PS50801"/>
    </source>
</evidence>